<evidence type="ECO:0000256" key="1">
    <source>
        <dbReference type="SAM" id="MobiDB-lite"/>
    </source>
</evidence>
<gene>
    <name evidence="2" type="ORF">IWX90DRAFT_258193</name>
</gene>
<evidence type="ECO:0000313" key="3">
    <source>
        <dbReference type="Proteomes" id="UP001456524"/>
    </source>
</evidence>
<feature type="region of interest" description="Disordered" evidence="1">
    <location>
        <begin position="184"/>
        <end position="204"/>
    </location>
</feature>
<reference evidence="2 3" key="1">
    <citation type="journal article" date="2022" name="G3 (Bethesda)">
        <title>Enemy or ally: a genomic approach to elucidate the lifestyle of Phyllosticta citrichinaensis.</title>
        <authorList>
            <person name="Buijs V.A."/>
            <person name="Groenewald J.Z."/>
            <person name="Haridas S."/>
            <person name="LaButti K.M."/>
            <person name="Lipzen A."/>
            <person name="Martin F.M."/>
            <person name="Barry K."/>
            <person name="Grigoriev I.V."/>
            <person name="Crous P.W."/>
            <person name="Seidl M.F."/>
        </authorList>
    </citation>
    <scope>NUCLEOTIDE SEQUENCE [LARGE SCALE GENOMIC DNA]</scope>
    <source>
        <strain evidence="2 3">CBS 129764</strain>
    </source>
</reference>
<sequence>MVIRLDPTVLWVRRGAAAQDKGGRAGRQAGREILRIVAGITLTPSRMGRLTRRATTVSKRDFCVGKQWNHLVPPSLSQLLASSRQTLTRTADSTHANSWSVPSCCSSAAPYIWMAWFGRERGGQTGRRVLRKYEHARVGFSLLLFSQRCPLVARAKAPRMPTECQPVRIAPTLVLRGRLSRQAGRQAGRQSSGHPARQVAIRGRTRRSRRAVLWQLGAVAGRGWPPLHSRAGRWWSLWWWRRTGGPWCLVATTGTGHELVFFDFFSRARP</sequence>
<name>A0ABR1XRW0_9PEZI</name>
<proteinExistence type="predicted"/>
<protein>
    <submittedName>
        <fullName evidence="2">Uncharacterized protein</fullName>
    </submittedName>
</protein>
<comment type="caution">
    <text evidence="2">The sequence shown here is derived from an EMBL/GenBank/DDBJ whole genome shotgun (WGS) entry which is preliminary data.</text>
</comment>
<dbReference type="EMBL" id="JBBWUH010000006">
    <property type="protein sequence ID" value="KAK8164394.1"/>
    <property type="molecule type" value="Genomic_DNA"/>
</dbReference>
<organism evidence="2 3">
    <name type="scientific">Phyllosticta citrichinensis</name>
    <dbReference type="NCBI Taxonomy" id="1130410"/>
    <lineage>
        <taxon>Eukaryota</taxon>
        <taxon>Fungi</taxon>
        <taxon>Dikarya</taxon>
        <taxon>Ascomycota</taxon>
        <taxon>Pezizomycotina</taxon>
        <taxon>Dothideomycetes</taxon>
        <taxon>Dothideomycetes incertae sedis</taxon>
        <taxon>Botryosphaeriales</taxon>
        <taxon>Phyllostictaceae</taxon>
        <taxon>Phyllosticta</taxon>
    </lineage>
</organism>
<dbReference type="Proteomes" id="UP001456524">
    <property type="component" value="Unassembled WGS sequence"/>
</dbReference>
<evidence type="ECO:0000313" key="2">
    <source>
        <dbReference type="EMBL" id="KAK8164394.1"/>
    </source>
</evidence>
<accession>A0ABR1XRW0</accession>
<keyword evidence="3" id="KW-1185">Reference proteome</keyword>